<evidence type="ECO:0000313" key="2">
    <source>
        <dbReference type="Proteomes" id="UP000054107"/>
    </source>
</evidence>
<proteinExistence type="predicted"/>
<reference evidence="1 2" key="1">
    <citation type="submission" date="2014-09" db="EMBL/GenBank/DDBJ databases">
        <authorList>
            <person name="Ellenberger Sabrina"/>
        </authorList>
    </citation>
    <scope>NUCLEOTIDE SEQUENCE [LARGE SCALE GENOMIC DNA]</scope>
    <source>
        <strain evidence="1 2">CBS 412.66</strain>
    </source>
</reference>
<keyword evidence="2" id="KW-1185">Reference proteome</keyword>
<sequence>MAKQQLSRVDALQTIFSEVQFIQEKETTTIKSIDTLFSSDAAKLDQVIFSSVLESLKAKPENTKREKIGFEHVEEEIAKRQTLKNKALQILESIEL</sequence>
<gene>
    <name evidence="1" type="primary">PARPA_09400.1 scaffold 36485</name>
</gene>
<dbReference type="Proteomes" id="UP000054107">
    <property type="component" value="Unassembled WGS sequence"/>
</dbReference>
<feature type="non-terminal residue" evidence="1">
    <location>
        <position position="96"/>
    </location>
</feature>
<organism evidence="1 2">
    <name type="scientific">Parasitella parasitica</name>
    <dbReference type="NCBI Taxonomy" id="35722"/>
    <lineage>
        <taxon>Eukaryota</taxon>
        <taxon>Fungi</taxon>
        <taxon>Fungi incertae sedis</taxon>
        <taxon>Mucoromycota</taxon>
        <taxon>Mucoromycotina</taxon>
        <taxon>Mucoromycetes</taxon>
        <taxon>Mucorales</taxon>
        <taxon>Mucorineae</taxon>
        <taxon>Mucoraceae</taxon>
        <taxon>Parasitella</taxon>
    </lineage>
</organism>
<accession>A0A0B7NCL4</accession>
<dbReference type="AlphaFoldDB" id="A0A0B7NCL4"/>
<protein>
    <submittedName>
        <fullName evidence="1">Uncharacterized protein</fullName>
    </submittedName>
</protein>
<evidence type="ECO:0000313" key="1">
    <source>
        <dbReference type="EMBL" id="CEP15196.1"/>
    </source>
</evidence>
<name>A0A0B7NCL4_9FUNG</name>
<dbReference type="EMBL" id="LN731975">
    <property type="protein sequence ID" value="CEP15196.1"/>
    <property type="molecule type" value="Genomic_DNA"/>
</dbReference>